<feature type="domain" description="CusB-like beta-barrel" evidence="4">
    <location>
        <begin position="234"/>
        <end position="317"/>
    </location>
</feature>
<dbReference type="Gene3D" id="1.10.287.470">
    <property type="entry name" value="Helix hairpin bin"/>
    <property type="match status" value="1"/>
</dbReference>
<dbReference type="RefSeq" id="WP_289412348.1">
    <property type="nucleotide sequence ID" value="NZ_JAQIBD010000001.1"/>
</dbReference>
<dbReference type="SUPFAM" id="SSF111369">
    <property type="entry name" value="HlyD-like secretion proteins"/>
    <property type="match status" value="1"/>
</dbReference>
<feature type="coiled-coil region" evidence="3">
    <location>
        <begin position="76"/>
        <end position="122"/>
    </location>
</feature>
<dbReference type="PANTHER" id="PTHR32347:SF23">
    <property type="entry name" value="BLL5650 PROTEIN"/>
    <property type="match status" value="1"/>
</dbReference>
<dbReference type="EMBL" id="JAQIBD010000001">
    <property type="protein sequence ID" value="MDM5271050.1"/>
    <property type="molecule type" value="Genomic_DNA"/>
</dbReference>
<evidence type="ECO:0000259" key="4">
    <source>
        <dbReference type="Pfam" id="PF25954"/>
    </source>
</evidence>
<evidence type="ECO:0000256" key="2">
    <source>
        <dbReference type="ARBA" id="ARBA00023054"/>
    </source>
</evidence>
<dbReference type="Gene3D" id="2.40.30.170">
    <property type="match status" value="1"/>
</dbReference>
<keyword evidence="2 3" id="KW-0175">Coiled coil</keyword>
<sequence length="319" mass="36103">MTYYVLIVASFIFLLNGCGDKRNDGTVVSGIVEVQEVDLGFEESGIIQSVNVEVGDWVKISQSIAALDSEQLSLDFEALKYEYERTKADLENLNNTPRPEELEVVKAKAEAAQTDYDLAKDEYERSLVLFKQGVRNEQGYLEQLARYQRTEALLKEARASVELVAAGSKKEAIKATQMQMQSMEKKLESMGVRLDKRTLKSPQEGMVLTRNFEAGEFVKAGQTVVTVADLEDCWIKIYLPEKAFVDIHLGEKVSIRWDSKEDYPLEGNVSEISEEASFAPRMNLRKEERSDLYFPVKIKVDNSDHKLKPGMPADVIFSY</sequence>
<dbReference type="InterPro" id="IPR058792">
    <property type="entry name" value="Beta-barrel_RND_2"/>
</dbReference>
<keyword evidence="7" id="KW-1185">Reference proteome</keyword>
<feature type="domain" description="CzcB-like barrel-sandwich hybrid" evidence="5">
    <location>
        <begin position="44"/>
        <end position="229"/>
    </location>
</feature>
<reference evidence="6" key="1">
    <citation type="submission" date="2023-01" db="EMBL/GenBank/DDBJ databases">
        <title>Sulfurovum sp. zt1-1 genome assembly.</title>
        <authorList>
            <person name="Wang J."/>
        </authorList>
    </citation>
    <scope>NUCLEOTIDE SEQUENCE</scope>
    <source>
        <strain evidence="6">Zt1-1</strain>
    </source>
</reference>
<evidence type="ECO:0000313" key="7">
    <source>
        <dbReference type="Proteomes" id="UP001169069"/>
    </source>
</evidence>
<dbReference type="Gene3D" id="2.40.50.100">
    <property type="match status" value="1"/>
</dbReference>
<dbReference type="Proteomes" id="UP001169069">
    <property type="component" value="Unassembled WGS sequence"/>
</dbReference>
<dbReference type="Pfam" id="PF25954">
    <property type="entry name" value="Beta-barrel_RND_2"/>
    <property type="match status" value="1"/>
</dbReference>
<dbReference type="Pfam" id="PF25973">
    <property type="entry name" value="BSH_CzcB"/>
    <property type="match status" value="1"/>
</dbReference>
<protein>
    <submittedName>
        <fullName evidence="6">Efflux RND transporter periplasmic adaptor subunit</fullName>
    </submittedName>
</protein>
<dbReference type="InterPro" id="IPR058647">
    <property type="entry name" value="BSH_CzcB-like"/>
</dbReference>
<dbReference type="InterPro" id="IPR050465">
    <property type="entry name" value="UPF0194_transport"/>
</dbReference>
<evidence type="ECO:0000259" key="5">
    <source>
        <dbReference type="Pfam" id="PF25973"/>
    </source>
</evidence>
<evidence type="ECO:0000256" key="3">
    <source>
        <dbReference type="SAM" id="Coils"/>
    </source>
</evidence>
<gene>
    <name evidence="6" type="ORF">PGH07_02535</name>
</gene>
<accession>A0ABT7QW36</accession>
<comment type="caution">
    <text evidence="6">The sequence shown here is derived from an EMBL/GenBank/DDBJ whole genome shotgun (WGS) entry which is preliminary data.</text>
</comment>
<name>A0ABT7QW36_9BACT</name>
<organism evidence="6 7">
    <name type="scientific">Sulfurovum zhangzhouensis</name>
    <dbReference type="NCBI Taxonomy" id="3019067"/>
    <lineage>
        <taxon>Bacteria</taxon>
        <taxon>Pseudomonadati</taxon>
        <taxon>Campylobacterota</taxon>
        <taxon>Epsilonproteobacteria</taxon>
        <taxon>Campylobacterales</taxon>
        <taxon>Sulfurovaceae</taxon>
        <taxon>Sulfurovum</taxon>
    </lineage>
</organism>
<comment type="subcellular location">
    <subcellularLocation>
        <location evidence="1">Cell envelope</location>
    </subcellularLocation>
</comment>
<proteinExistence type="predicted"/>
<evidence type="ECO:0000256" key="1">
    <source>
        <dbReference type="ARBA" id="ARBA00004196"/>
    </source>
</evidence>
<dbReference type="PANTHER" id="PTHR32347">
    <property type="entry name" value="EFFLUX SYSTEM COMPONENT YKNX-RELATED"/>
    <property type="match status" value="1"/>
</dbReference>
<evidence type="ECO:0000313" key="6">
    <source>
        <dbReference type="EMBL" id="MDM5271050.1"/>
    </source>
</evidence>